<dbReference type="EMBL" id="JARJLG010000031">
    <property type="protein sequence ID" value="KAJ7766970.1"/>
    <property type="molecule type" value="Genomic_DNA"/>
</dbReference>
<evidence type="ECO:0000313" key="2">
    <source>
        <dbReference type="EMBL" id="KAJ7766970.1"/>
    </source>
</evidence>
<sequence length="327" mass="35757">MVLPKEYKPNISEDRPTCMLYCLYQNRWSQTWDNNQYCCKLKVLAAAHGKKRRVMPQNKTTAAIIPKRKFDTSTQEPNKDVGTTTGKVGMPRQEQNKCCGYAHDMGISMDGGHTHQWAYPLDGCSQCGHIHWMGVPNVGIPTRWGWAYPPDGHVHVEISMCYLLLAFPTCSPVYGHIYSYMLNAKECMMTPGGCQQGRRKAGASKGCETGPAQIPELQKHAGKKLLPVATEGEDRCYVKGRRPGASEGCEMDPTQVPELQGQAGKKLLPGAPGTASKHIVAVEGADRLHVQGRRPGASKGCKTGPTQVPESQKRAAPGQTVGMPTQL</sequence>
<keyword evidence="3" id="KW-1185">Reference proteome</keyword>
<dbReference type="AlphaFoldDB" id="A0AAD7JKU1"/>
<proteinExistence type="predicted"/>
<reference evidence="2" key="1">
    <citation type="submission" date="2023-03" db="EMBL/GenBank/DDBJ databases">
        <title>Massive genome expansion in bonnet fungi (Mycena s.s.) driven by repeated elements and novel gene families across ecological guilds.</title>
        <authorList>
            <consortium name="Lawrence Berkeley National Laboratory"/>
            <person name="Harder C.B."/>
            <person name="Miyauchi S."/>
            <person name="Viragh M."/>
            <person name="Kuo A."/>
            <person name="Thoen E."/>
            <person name="Andreopoulos B."/>
            <person name="Lu D."/>
            <person name="Skrede I."/>
            <person name="Drula E."/>
            <person name="Henrissat B."/>
            <person name="Morin E."/>
            <person name="Kohler A."/>
            <person name="Barry K."/>
            <person name="LaButti K."/>
            <person name="Morin E."/>
            <person name="Salamov A."/>
            <person name="Lipzen A."/>
            <person name="Mereny Z."/>
            <person name="Hegedus B."/>
            <person name="Baldrian P."/>
            <person name="Stursova M."/>
            <person name="Weitz H."/>
            <person name="Taylor A."/>
            <person name="Grigoriev I.V."/>
            <person name="Nagy L.G."/>
            <person name="Martin F."/>
            <person name="Kauserud H."/>
        </authorList>
    </citation>
    <scope>NUCLEOTIDE SEQUENCE</scope>
    <source>
        <strain evidence="2">CBHHK188m</strain>
    </source>
</reference>
<name>A0AAD7JKU1_9AGAR</name>
<gene>
    <name evidence="2" type="ORF">DFH07DRAFT_769643</name>
</gene>
<feature type="region of interest" description="Disordered" evidence="1">
    <location>
        <begin position="291"/>
        <end position="327"/>
    </location>
</feature>
<evidence type="ECO:0000313" key="3">
    <source>
        <dbReference type="Proteomes" id="UP001215280"/>
    </source>
</evidence>
<evidence type="ECO:0000256" key="1">
    <source>
        <dbReference type="SAM" id="MobiDB-lite"/>
    </source>
</evidence>
<comment type="caution">
    <text evidence="2">The sequence shown here is derived from an EMBL/GenBank/DDBJ whole genome shotgun (WGS) entry which is preliminary data.</text>
</comment>
<dbReference type="Proteomes" id="UP001215280">
    <property type="component" value="Unassembled WGS sequence"/>
</dbReference>
<protein>
    <submittedName>
        <fullName evidence="2">Uncharacterized protein</fullName>
    </submittedName>
</protein>
<accession>A0AAD7JKU1</accession>
<organism evidence="2 3">
    <name type="scientific">Mycena maculata</name>
    <dbReference type="NCBI Taxonomy" id="230809"/>
    <lineage>
        <taxon>Eukaryota</taxon>
        <taxon>Fungi</taxon>
        <taxon>Dikarya</taxon>
        <taxon>Basidiomycota</taxon>
        <taxon>Agaricomycotina</taxon>
        <taxon>Agaricomycetes</taxon>
        <taxon>Agaricomycetidae</taxon>
        <taxon>Agaricales</taxon>
        <taxon>Marasmiineae</taxon>
        <taxon>Mycenaceae</taxon>
        <taxon>Mycena</taxon>
    </lineage>
</organism>